<accession>A0A9P5XM94</accession>
<comment type="cofactor">
    <cofactor evidence="1">
        <name>Co(2+)</name>
        <dbReference type="ChEBI" id="CHEBI:48828"/>
    </cofactor>
</comment>
<keyword evidence="3" id="KW-1003">Cell membrane</keyword>
<keyword evidence="4" id="KW-0325">Glycoprotein</keyword>
<dbReference type="GO" id="GO:0098552">
    <property type="term" value="C:side of membrane"/>
    <property type="evidence" value="ECO:0007669"/>
    <property type="project" value="UniProtKB-KW"/>
</dbReference>
<dbReference type="GO" id="GO:0009272">
    <property type="term" value="P:fungal-type cell wall biogenesis"/>
    <property type="evidence" value="ECO:0007669"/>
    <property type="project" value="UniProtKB-ARBA"/>
</dbReference>
<dbReference type="Proteomes" id="UP000807342">
    <property type="component" value="Unassembled WGS sequence"/>
</dbReference>
<keyword evidence="10" id="KW-0961">Cell wall biogenesis/degradation</keyword>
<keyword evidence="4" id="KW-0336">GPI-anchor</keyword>
<evidence type="ECO:0000256" key="8">
    <source>
        <dbReference type="ARBA" id="ARBA00023285"/>
    </source>
</evidence>
<dbReference type="SUPFAM" id="SSF88713">
    <property type="entry name" value="Glycoside hydrolase/deacetylase"/>
    <property type="match status" value="1"/>
</dbReference>
<dbReference type="AlphaFoldDB" id="A0A9P5XM94"/>
<dbReference type="InterPro" id="IPR002509">
    <property type="entry name" value="NODB_dom"/>
</dbReference>
<feature type="domain" description="NodB homology" evidence="16">
    <location>
        <begin position="143"/>
        <end position="329"/>
    </location>
</feature>
<evidence type="ECO:0000256" key="3">
    <source>
        <dbReference type="ARBA" id="ARBA00022475"/>
    </source>
</evidence>
<dbReference type="OrthoDB" id="407355at2759"/>
<keyword evidence="18" id="KW-1185">Reference proteome</keyword>
<sequence length="436" mass="46944">MMLFAAVLLAVPLLAASGPVSESHSHPTKRKLAARWYHGNDHPVHALFRRGPTDGVAYAPIGSETWSASFPSSTPDAESLPKPWVDALNIAIQGGKIPDIPESSRDPGKNPKYPTGFDPNGEQVCSSTYQCRIAGDHWDGPEGTFASSFDDGPLPDTDSLVAFLQENKVKTTHFMIGTNILQYWHQFLTAFNAGDDIAVHTYTHPYMTTLSNTDVVAQLGWTMQLIHNSTGGRVPRFFRPPYGDSDSRVRAIAKEVFALETVIWNQDTEDWSLGAGGTTIEEVGTQMDSWLSGPKSPGLVILEHEDSTDAVTCFKNAFPKIVAKGWKFVSLAQLLGNGQAYQNSNDADSEVKPEGILSGLLNTTNITMAKTLVSSSSGTPTSQPEAAAPTVGNLANSQAPTTFNSAASVWERSSSLIWIFATALGASVMTAVTLWV</sequence>
<dbReference type="EC" id="3.5.1.41" evidence="12"/>
<comment type="caution">
    <text evidence="17">The sequence shown here is derived from an EMBL/GenBank/DDBJ whole genome shotgun (WGS) entry which is preliminary data.</text>
</comment>
<feature type="region of interest" description="Disordered" evidence="14">
    <location>
        <begin position="96"/>
        <end position="119"/>
    </location>
</feature>
<name>A0A9P5XM94_9AGAR</name>
<keyword evidence="7" id="KW-0119">Carbohydrate metabolism</keyword>
<evidence type="ECO:0000256" key="4">
    <source>
        <dbReference type="ARBA" id="ARBA00022622"/>
    </source>
</evidence>
<dbReference type="PANTHER" id="PTHR10587">
    <property type="entry name" value="GLYCOSYL TRANSFERASE-RELATED"/>
    <property type="match status" value="1"/>
</dbReference>
<keyword evidence="15" id="KW-0732">Signal</keyword>
<evidence type="ECO:0000313" key="17">
    <source>
        <dbReference type="EMBL" id="KAF9451726.1"/>
    </source>
</evidence>
<protein>
    <recommendedName>
        <fullName evidence="12">chitin deacetylase</fullName>
        <ecNumber evidence="12">3.5.1.41</ecNumber>
    </recommendedName>
</protein>
<keyword evidence="9" id="KW-0449">Lipoprotein</keyword>
<evidence type="ECO:0000256" key="7">
    <source>
        <dbReference type="ARBA" id="ARBA00023277"/>
    </source>
</evidence>
<dbReference type="InterPro" id="IPR050248">
    <property type="entry name" value="Polysacc_deacetylase_ArnD"/>
</dbReference>
<dbReference type="Gene3D" id="3.20.20.370">
    <property type="entry name" value="Glycoside hydrolase/deacetylase"/>
    <property type="match status" value="1"/>
</dbReference>
<evidence type="ECO:0000256" key="11">
    <source>
        <dbReference type="ARBA" id="ARBA00023326"/>
    </source>
</evidence>
<reference evidence="17" key="1">
    <citation type="submission" date="2020-11" db="EMBL/GenBank/DDBJ databases">
        <authorList>
            <consortium name="DOE Joint Genome Institute"/>
            <person name="Ahrendt S."/>
            <person name="Riley R."/>
            <person name="Andreopoulos W."/>
            <person name="Labutti K."/>
            <person name="Pangilinan J."/>
            <person name="Ruiz-Duenas F.J."/>
            <person name="Barrasa J.M."/>
            <person name="Sanchez-Garcia M."/>
            <person name="Camarero S."/>
            <person name="Miyauchi S."/>
            <person name="Serrano A."/>
            <person name="Linde D."/>
            <person name="Babiker R."/>
            <person name="Drula E."/>
            <person name="Ayuso-Fernandez I."/>
            <person name="Pacheco R."/>
            <person name="Padilla G."/>
            <person name="Ferreira P."/>
            <person name="Barriuso J."/>
            <person name="Kellner H."/>
            <person name="Castanera R."/>
            <person name="Alfaro M."/>
            <person name="Ramirez L."/>
            <person name="Pisabarro A.G."/>
            <person name="Kuo A."/>
            <person name="Tritt A."/>
            <person name="Lipzen A."/>
            <person name="He G."/>
            <person name="Yan M."/>
            <person name="Ng V."/>
            <person name="Cullen D."/>
            <person name="Martin F."/>
            <person name="Rosso M.-N."/>
            <person name="Henrissat B."/>
            <person name="Hibbett D."/>
            <person name="Martinez A.T."/>
            <person name="Grigoriev I.V."/>
        </authorList>
    </citation>
    <scope>NUCLEOTIDE SEQUENCE</scope>
    <source>
        <strain evidence="17">MF-IS2</strain>
    </source>
</reference>
<evidence type="ECO:0000256" key="12">
    <source>
        <dbReference type="ARBA" id="ARBA00024056"/>
    </source>
</evidence>
<comment type="subcellular location">
    <subcellularLocation>
        <location evidence="2">Cell membrane</location>
        <topology evidence="2">Lipid-anchor</topology>
        <topology evidence="2">GPI-anchor</topology>
    </subcellularLocation>
</comment>
<evidence type="ECO:0000256" key="2">
    <source>
        <dbReference type="ARBA" id="ARBA00004609"/>
    </source>
</evidence>
<dbReference type="GO" id="GO:0071555">
    <property type="term" value="P:cell wall organization"/>
    <property type="evidence" value="ECO:0007669"/>
    <property type="project" value="UniProtKB-KW"/>
</dbReference>
<feature type="signal peptide" evidence="15">
    <location>
        <begin position="1"/>
        <end position="17"/>
    </location>
</feature>
<organism evidence="17 18">
    <name type="scientific">Macrolepiota fuliginosa MF-IS2</name>
    <dbReference type="NCBI Taxonomy" id="1400762"/>
    <lineage>
        <taxon>Eukaryota</taxon>
        <taxon>Fungi</taxon>
        <taxon>Dikarya</taxon>
        <taxon>Basidiomycota</taxon>
        <taxon>Agaricomycotina</taxon>
        <taxon>Agaricomycetes</taxon>
        <taxon>Agaricomycetidae</taxon>
        <taxon>Agaricales</taxon>
        <taxon>Agaricineae</taxon>
        <taxon>Agaricaceae</taxon>
        <taxon>Macrolepiota</taxon>
    </lineage>
</organism>
<evidence type="ECO:0000259" key="16">
    <source>
        <dbReference type="PROSITE" id="PS51677"/>
    </source>
</evidence>
<keyword evidence="8" id="KW-0170">Cobalt</keyword>
<evidence type="ECO:0000256" key="13">
    <source>
        <dbReference type="ARBA" id="ARBA00048494"/>
    </source>
</evidence>
<dbReference type="InterPro" id="IPR011330">
    <property type="entry name" value="Glyco_hydro/deAcase_b/a-brl"/>
</dbReference>
<dbReference type="PANTHER" id="PTHR10587:SF135">
    <property type="entry name" value="CHITIN DEACETYLASE 3"/>
    <property type="match status" value="1"/>
</dbReference>
<keyword evidence="6" id="KW-0472">Membrane</keyword>
<evidence type="ECO:0000256" key="10">
    <source>
        <dbReference type="ARBA" id="ARBA00023316"/>
    </source>
</evidence>
<evidence type="ECO:0000256" key="6">
    <source>
        <dbReference type="ARBA" id="ARBA00023136"/>
    </source>
</evidence>
<dbReference type="Pfam" id="PF01522">
    <property type="entry name" value="Polysacc_deac_1"/>
    <property type="match status" value="1"/>
</dbReference>
<dbReference type="EMBL" id="MU151081">
    <property type="protein sequence ID" value="KAF9451726.1"/>
    <property type="molecule type" value="Genomic_DNA"/>
</dbReference>
<dbReference type="GO" id="GO:0005886">
    <property type="term" value="C:plasma membrane"/>
    <property type="evidence" value="ECO:0007669"/>
    <property type="project" value="UniProtKB-SubCell"/>
</dbReference>
<gene>
    <name evidence="17" type="ORF">P691DRAFT_796358</name>
</gene>
<keyword evidence="11" id="KW-0624">Polysaccharide degradation</keyword>
<dbReference type="GO" id="GO:0006032">
    <property type="term" value="P:chitin catabolic process"/>
    <property type="evidence" value="ECO:0007669"/>
    <property type="project" value="UniProtKB-KW"/>
</dbReference>
<dbReference type="PROSITE" id="PS51677">
    <property type="entry name" value="NODB"/>
    <property type="match status" value="1"/>
</dbReference>
<evidence type="ECO:0000256" key="5">
    <source>
        <dbReference type="ARBA" id="ARBA00023024"/>
    </source>
</evidence>
<dbReference type="GO" id="GO:0000272">
    <property type="term" value="P:polysaccharide catabolic process"/>
    <property type="evidence" value="ECO:0007669"/>
    <property type="project" value="UniProtKB-KW"/>
</dbReference>
<evidence type="ECO:0000256" key="15">
    <source>
        <dbReference type="SAM" id="SignalP"/>
    </source>
</evidence>
<evidence type="ECO:0000256" key="14">
    <source>
        <dbReference type="SAM" id="MobiDB-lite"/>
    </source>
</evidence>
<feature type="chain" id="PRO_5040410776" description="chitin deacetylase" evidence="15">
    <location>
        <begin position="18"/>
        <end position="436"/>
    </location>
</feature>
<proteinExistence type="predicted"/>
<keyword evidence="5" id="KW-0146">Chitin degradation</keyword>
<evidence type="ECO:0000313" key="18">
    <source>
        <dbReference type="Proteomes" id="UP000807342"/>
    </source>
</evidence>
<dbReference type="GO" id="GO:0004099">
    <property type="term" value="F:chitin deacetylase activity"/>
    <property type="evidence" value="ECO:0007669"/>
    <property type="project" value="UniProtKB-EC"/>
</dbReference>
<evidence type="ECO:0000256" key="9">
    <source>
        <dbReference type="ARBA" id="ARBA00023288"/>
    </source>
</evidence>
<comment type="catalytic activity">
    <reaction evidence="13">
        <text>[(1-&gt;4)-N-acetyl-beta-D-glucosaminyl](n) + n H2O = chitosan + n acetate</text>
        <dbReference type="Rhea" id="RHEA:10464"/>
        <dbReference type="Rhea" id="RHEA-COMP:9593"/>
        <dbReference type="Rhea" id="RHEA-COMP:9597"/>
        <dbReference type="ChEBI" id="CHEBI:15377"/>
        <dbReference type="ChEBI" id="CHEBI:17029"/>
        <dbReference type="ChEBI" id="CHEBI:30089"/>
        <dbReference type="ChEBI" id="CHEBI:57704"/>
        <dbReference type="EC" id="3.5.1.41"/>
    </reaction>
    <physiologicalReaction direction="left-to-right" evidence="13">
        <dbReference type="Rhea" id="RHEA:10465"/>
    </physiologicalReaction>
</comment>
<evidence type="ECO:0000256" key="1">
    <source>
        <dbReference type="ARBA" id="ARBA00001941"/>
    </source>
</evidence>